<dbReference type="Gene3D" id="2.40.50.140">
    <property type="entry name" value="Nucleic acid-binding proteins"/>
    <property type="match status" value="1"/>
</dbReference>
<feature type="domain" description="RNA polymerase Rpb7-like N-terminal" evidence="7">
    <location>
        <begin position="10"/>
        <end position="66"/>
    </location>
</feature>
<dbReference type="SUPFAM" id="SSF88798">
    <property type="entry name" value="N-terminal, heterodimerisation domain of RBP7 (RpoE)"/>
    <property type="match status" value="1"/>
</dbReference>
<evidence type="ECO:0000256" key="6">
    <source>
        <dbReference type="SAM" id="MobiDB-lite"/>
    </source>
</evidence>
<evidence type="ECO:0000256" key="5">
    <source>
        <dbReference type="ARBA" id="ARBA00023242"/>
    </source>
</evidence>
<keyword evidence="4" id="KW-0804">Transcription</keyword>
<comment type="similarity">
    <text evidence="2">Belongs to the eukaryotic RPB7/RPC8 RNA polymerase subunit family.</text>
</comment>
<feature type="compositionally biased region" description="Basic and acidic residues" evidence="6">
    <location>
        <begin position="189"/>
        <end position="198"/>
    </location>
</feature>
<evidence type="ECO:0000256" key="1">
    <source>
        <dbReference type="ARBA" id="ARBA00004123"/>
    </source>
</evidence>
<evidence type="ECO:0000256" key="3">
    <source>
        <dbReference type="ARBA" id="ARBA00022478"/>
    </source>
</evidence>
<dbReference type="InterPro" id="IPR045113">
    <property type="entry name" value="Rpb7-like"/>
</dbReference>
<comment type="caution">
    <text evidence="9">The sequence shown here is derived from an EMBL/GenBank/DDBJ whole genome shotgun (WGS) entry which is preliminary data.</text>
</comment>
<dbReference type="EMBL" id="CALNXK010000005">
    <property type="protein sequence ID" value="CAH3037101.1"/>
    <property type="molecule type" value="Genomic_DNA"/>
</dbReference>
<evidence type="ECO:0000256" key="2">
    <source>
        <dbReference type="ARBA" id="ARBA00009307"/>
    </source>
</evidence>
<dbReference type="Pfam" id="PF03876">
    <property type="entry name" value="SHS2_Rpb7-N"/>
    <property type="match status" value="1"/>
</dbReference>
<evidence type="ECO:0000259" key="7">
    <source>
        <dbReference type="Pfam" id="PF03876"/>
    </source>
</evidence>
<dbReference type="PANTHER" id="PTHR12709">
    <property type="entry name" value="DNA-DIRECTED RNA POLYMERASE II, III"/>
    <property type="match status" value="1"/>
</dbReference>
<keyword evidence="3" id="KW-0240">DNA-directed RNA polymerase</keyword>
<sequence>MKMFVLAEMKDTVRIKPWHFGVDLREAIANKLNKKLANKVVHNVGLCIVLHDITSIGDSYLFPGDGSSHTPVKFRFVVFRPFIDEVLTGRIRSCNHEGVQVSMEFFDDIIIPYEYLQQPSKLVYTAADLFLFNHTLSDEDEQLWVWEYTTDEGGHDLFMDINEEIRFRVVDELFTDLSPAGPEMTGDMKNTDEVDSKRSPYTIT</sequence>
<feature type="domain" description="RNA polymerase III subunit Rpc25" evidence="8">
    <location>
        <begin position="85"/>
        <end position="200"/>
    </location>
</feature>
<dbReference type="Pfam" id="PF08292">
    <property type="entry name" value="RNA_pol_Rbc25"/>
    <property type="match status" value="1"/>
</dbReference>
<keyword evidence="5" id="KW-0539">Nucleus</keyword>
<evidence type="ECO:0000313" key="9">
    <source>
        <dbReference type="EMBL" id="CAH3037101.1"/>
    </source>
</evidence>
<feature type="region of interest" description="Disordered" evidence="6">
    <location>
        <begin position="179"/>
        <end position="204"/>
    </location>
</feature>
<gene>
    <name evidence="9" type="ORF">PLOB_00035830</name>
</gene>
<evidence type="ECO:0000313" key="10">
    <source>
        <dbReference type="Proteomes" id="UP001159405"/>
    </source>
</evidence>
<accession>A0ABN8MYG1</accession>
<comment type="subcellular location">
    <subcellularLocation>
        <location evidence="1">Nucleus</location>
    </subcellularLocation>
</comment>
<dbReference type="SUPFAM" id="SSF50249">
    <property type="entry name" value="Nucleic acid-binding proteins"/>
    <property type="match status" value="1"/>
</dbReference>
<evidence type="ECO:0000256" key="4">
    <source>
        <dbReference type="ARBA" id="ARBA00023163"/>
    </source>
</evidence>
<dbReference type="InterPro" id="IPR036898">
    <property type="entry name" value="RNA_pol_Rpb7-like_N_sf"/>
</dbReference>
<dbReference type="Gene3D" id="3.30.1490.120">
    <property type="entry name" value="RNA polymerase Rpb7-like, N-terminal domain"/>
    <property type="match status" value="1"/>
</dbReference>
<proteinExistence type="inferred from homology"/>
<dbReference type="PANTHER" id="PTHR12709:SF1">
    <property type="entry name" value="DNA-DIRECTED RNA POLYMERASE III SUBUNIT RPC8"/>
    <property type="match status" value="1"/>
</dbReference>
<reference evidence="9 10" key="1">
    <citation type="submission" date="2022-05" db="EMBL/GenBank/DDBJ databases">
        <authorList>
            <consortium name="Genoscope - CEA"/>
            <person name="William W."/>
        </authorList>
    </citation>
    <scope>NUCLEOTIDE SEQUENCE [LARGE SCALE GENOMIC DNA]</scope>
</reference>
<keyword evidence="10" id="KW-1185">Reference proteome</keyword>
<dbReference type="CDD" id="cd04330">
    <property type="entry name" value="RNAP_III_Rpc25_N"/>
    <property type="match status" value="1"/>
</dbReference>
<name>A0ABN8MYG1_9CNID</name>
<dbReference type="InterPro" id="IPR013238">
    <property type="entry name" value="RNA_pol_III_Rbc25"/>
</dbReference>
<evidence type="ECO:0008006" key="11">
    <source>
        <dbReference type="Google" id="ProtNLM"/>
    </source>
</evidence>
<dbReference type="Proteomes" id="UP001159405">
    <property type="component" value="Unassembled WGS sequence"/>
</dbReference>
<organism evidence="9 10">
    <name type="scientific">Porites lobata</name>
    <dbReference type="NCBI Taxonomy" id="104759"/>
    <lineage>
        <taxon>Eukaryota</taxon>
        <taxon>Metazoa</taxon>
        <taxon>Cnidaria</taxon>
        <taxon>Anthozoa</taxon>
        <taxon>Hexacorallia</taxon>
        <taxon>Scleractinia</taxon>
        <taxon>Fungiina</taxon>
        <taxon>Poritidae</taxon>
        <taxon>Porites</taxon>
    </lineage>
</organism>
<dbReference type="InterPro" id="IPR005576">
    <property type="entry name" value="Rpb7-like_N"/>
</dbReference>
<protein>
    <recommendedName>
        <fullName evidence="11">DNA-directed RNA polymerase III subunit RPC8</fullName>
    </recommendedName>
</protein>
<evidence type="ECO:0000259" key="8">
    <source>
        <dbReference type="Pfam" id="PF08292"/>
    </source>
</evidence>
<feature type="non-terminal residue" evidence="9">
    <location>
        <position position="204"/>
    </location>
</feature>
<dbReference type="InterPro" id="IPR012340">
    <property type="entry name" value="NA-bd_OB-fold"/>
</dbReference>